<organism evidence="1 2">
    <name type="scientific">Ambrosiozyma monospora</name>
    <name type="common">Yeast</name>
    <name type="synonym">Endomycopsis monosporus</name>
    <dbReference type="NCBI Taxonomy" id="43982"/>
    <lineage>
        <taxon>Eukaryota</taxon>
        <taxon>Fungi</taxon>
        <taxon>Dikarya</taxon>
        <taxon>Ascomycota</taxon>
        <taxon>Saccharomycotina</taxon>
        <taxon>Pichiomycetes</taxon>
        <taxon>Pichiales</taxon>
        <taxon>Pichiaceae</taxon>
        <taxon>Ambrosiozyma</taxon>
    </lineage>
</organism>
<comment type="caution">
    <text evidence="1">The sequence shown here is derived from an EMBL/GenBank/DDBJ whole genome shotgun (WGS) entry which is preliminary data.</text>
</comment>
<evidence type="ECO:0000313" key="1">
    <source>
        <dbReference type="EMBL" id="GMF02556.1"/>
    </source>
</evidence>
<dbReference type="Proteomes" id="UP001165064">
    <property type="component" value="Unassembled WGS sequence"/>
</dbReference>
<sequence length="317" mass="36893">MLSLGVHYYHSRPESRARTPPQDDRLSRKLQHFNIFKMAMKFTSKNYFNEDSSLIFKRRKKTQPCKVKMCFVNSRNATIFKKVMSGLPVELQLLVMKMFFIHYVPIEDYASMCETQDPLLDSPAFYALSERTLDLSKSFKEFTFFGQTKGIKYCTPQFRDFASLASRLGVVFAKAAISGSFRSMDQAYPDAIWLVDNSRKLAIHYPRCDYQEVMSVVERKDRPEWTQKLINVRTLFSKDSGYPEWLDKLTSLEHIDVVVHDLEELTDIPLSRLKHMLVKARKSATLILENCNYYDIPEDIMNLVESISNSNIHTTIS</sequence>
<dbReference type="EMBL" id="BSXS01012537">
    <property type="protein sequence ID" value="GMF02556.1"/>
    <property type="molecule type" value="Genomic_DNA"/>
</dbReference>
<protein>
    <submittedName>
        <fullName evidence="1">Unnamed protein product</fullName>
    </submittedName>
</protein>
<proteinExistence type="predicted"/>
<keyword evidence="2" id="KW-1185">Reference proteome</keyword>
<evidence type="ECO:0000313" key="2">
    <source>
        <dbReference type="Proteomes" id="UP001165064"/>
    </source>
</evidence>
<reference evidence="1" key="1">
    <citation type="submission" date="2023-04" db="EMBL/GenBank/DDBJ databases">
        <title>Ambrosiozyma monospora NBRC 10751.</title>
        <authorList>
            <person name="Ichikawa N."/>
            <person name="Sato H."/>
            <person name="Tonouchi N."/>
        </authorList>
    </citation>
    <scope>NUCLEOTIDE SEQUENCE</scope>
    <source>
        <strain evidence="1">NBRC 10751</strain>
    </source>
</reference>
<gene>
    <name evidence="1" type="ORF">Amon02_001149600</name>
</gene>
<name>A0ACB5U5F8_AMBMO</name>
<accession>A0ACB5U5F8</accession>